<reference evidence="4" key="1">
    <citation type="journal article" date="2023" name="Commun. Biol.">
        <title>Genome analysis of Parmales, the sister group of diatoms, reveals the evolutionary specialization of diatoms from phago-mixotrophs to photoautotrophs.</title>
        <authorList>
            <person name="Ban H."/>
            <person name="Sato S."/>
            <person name="Yoshikawa S."/>
            <person name="Yamada K."/>
            <person name="Nakamura Y."/>
            <person name="Ichinomiya M."/>
            <person name="Sato N."/>
            <person name="Blanc-Mathieu R."/>
            <person name="Endo H."/>
            <person name="Kuwata A."/>
            <person name="Ogata H."/>
        </authorList>
    </citation>
    <scope>NUCLEOTIDE SEQUENCE [LARGE SCALE GENOMIC DNA]</scope>
    <source>
        <strain evidence="4">NIES 3700</strain>
    </source>
</reference>
<feature type="region of interest" description="Disordered" evidence="1">
    <location>
        <begin position="351"/>
        <end position="395"/>
    </location>
</feature>
<name>A0A9W7FV55_9STRA</name>
<evidence type="ECO:0000256" key="1">
    <source>
        <dbReference type="SAM" id="MobiDB-lite"/>
    </source>
</evidence>
<sequence>MPVEIRDKLLLETDNITSEETIKDIEMQGPYFAAFCLQYTPQMYNHEETQVLKKIIWVFATKAVQFAAVLLANNKYLVNLACVRTAASSTFLVATNLWHMRFLLQRPYASHGPSSKFGDPMNEAELLTTRTISLAAALLSLRDTLATSTVTGEAFAHGFTTNNWMMDVFCALVLFFVVRANIRLFAGLDVDLRISASTILSSVRSSSTRDSAPSMIRPSEEETRSRGHTGASEIVFFQIDQMLCEESYRRIIMLQKELRIDEMHEAERNRWTEIEQQPHTKCRRLCDGLIFLLKMTVIGTVLYCGMHFVSGTHFPEDVSKPSAWFMPLLPLVLYAIMEILIWRTKRSKSTNDGEVEVEVEIESDHNDNGDEENQAGGKVSSPLQDLEMSEIKKES</sequence>
<accession>A0A9W7FV55</accession>
<proteinExistence type="predicted"/>
<comment type="caution">
    <text evidence="3">The sequence shown here is derived from an EMBL/GenBank/DDBJ whole genome shotgun (WGS) entry which is preliminary data.</text>
</comment>
<feature type="region of interest" description="Disordered" evidence="1">
    <location>
        <begin position="208"/>
        <end position="227"/>
    </location>
</feature>
<keyword evidence="2" id="KW-0472">Membrane</keyword>
<feature type="transmembrane region" description="Helical" evidence="2">
    <location>
        <begin position="289"/>
        <end position="310"/>
    </location>
</feature>
<dbReference type="EMBL" id="BRXW01000339">
    <property type="protein sequence ID" value="GMI18616.1"/>
    <property type="molecule type" value="Genomic_DNA"/>
</dbReference>
<dbReference type="Proteomes" id="UP001165122">
    <property type="component" value="Unassembled WGS sequence"/>
</dbReference>
<keyword evidence="2" id="KW-0812">Transmembrane</keyword>
<keyword evidence="4" id="KW-1185">Reference proteome</keyword>
<evidence type="ECO:0000313" key="4">
    <source>
        <dbReference type="Proteomes" id="UP001165122"/>
    </source>
</evidence>
<feature type="transmembrane region" description="Helical" evidence="2">
    <location>
        <begin position="322"/>
        <end position="342"/>
    </location>
</feature>
<keyword evidence="2" id="KW-1133">Transmembrane helix</keyword>
<organism evidence="3 4">
    <name type="scientific">Triparma laevis f. longispina</name>
    <dbReference type="NCBI Taxonomy" id="1714387"/>
    <lineage>
        <taxon>Eukaryota</taxon>
        <taxon>Sar</taxon>
        <taxon>Stramenopiles</taxon>
        <taxon>Ochrophyta</taxon>
        <taxon>Bolidophyceae</taxon>
        <taxon>Parmales</taxon>
        <taxon>Triparmaceae</taxon>
        <taxon>Triparma</taxon>
    </lineage>
</organism>
<dbReference type="AlphaFoldDB" id="A0A9W7FV55"/>
<dbReference type="OrthoDB" id="10678310at2759"/>
<evidence type="ECO:0000256" key="2">
    <source>
        <dbReference type="SAM" id="Phobius"/>
    </source>
</evidence>
<gene>
    <name evidence="3" type="ORF">TrLO_g13444</name>
</gene>
<evidence type="ECO:0000313" key="3">
    <source>
        <dbReference type="EMBL" id="GMI18616.1"/>
    </source>
</evidence>
<protein>
    <submittedName>
        <fullName evidence="3">Uncharacterized protein</fullName>
    </submittedName>
</protein>